<dbReference type="Proteomes" id="UP000245998">
    <property type="component" value="Unassembled WGS sequence"/>
</dbReference>
<evidence type="ECO:0008006" key="4">
    <source>
        <dbReference type="Google" id="ProtNLM"/>
    </source>
</evidence>
<reference evidence="2 3" key="1">
    <citation type="submission" date="2018-04" db="EMBL/GenBank/DDBJ databases">
        <title>Camelliibacillus theae gen. nov., sp. nov., isolated from Pu'er tea.</title>
        <authorList>
            <person name="Niu L."/>
        </authorList>
    </citation>
    <scope>NUCLEOTIDE SEQUENCE [LARGE SCALE GENOMIC DNA]</scope>
    <source>
        <strain evidence="2 3">T8</strain>
    </source>
</reference>
<name>A0A2U1K0Q7_9BACI</name>
<proteinExistence type="predicted"/>
<gene>
    <name evidence="2" type="ORF">DCC39_10285</name>
</gene>
<feature type="transmembrane region" description="Helical" evidence="1">
    <location>
        <begin position="6"/>
        <end position="23"/>
    </location>
</feature>
<keyword evidence="3" id="KW-1185">Reference proteome</keyword>
<accession>A0A2U1K0Q7</accession>
<dbReference type="EMBL" id="QCZG01000019">
    <property type="protein sequence ID" value="PWA11077.1"/>
    <property type="molecule type" value="Genomic_DNA"/>
</dbReference>
<protein>
    <recommendedName>
        <fullName evidence="4">YvrJ family protein</fullName>
    </recommendedName>
</protein>
<evidence type="ECO:0000256" key="1">
    <source>
        <dbReference type="SAM" id="Phobius"/>
    </source>
</evidence>
<keyword evidence="1" id="KW-0812">Transmembrane</keyword>
<organism evidence="2 3">
    <name type="scientific">Pueribacillus theae</name>
    <dbReference type="NCBI Taxonomy" id="2171751"/>
    <lineage>
        <taxon>Bacteria</taxon>
        <taxon>Bacillati</taxon>
        <taxon>Bacillota</taxon>
        <taxon>Bacilli</taxon>
        <taxon>Bacillales</taxon>
        <taxon>Bacillaceae</taxon>
        <taxon>Pueribacillus</taxon>
    </lineage>
</organism>
<evidence type="ECO:0000313" key="2">
    <source>
        <dbReference type="EMBL" id="PWA11077.1"/>
    </source>
</evidence>
<keyword evidence="1" id="KW-1133">Transmembrane helix</keyword>
<evidence type="ECO:0000313" key="3">
    <source>
        <dbReference type="Proteomes" id="UP000245998"/>
    </source>
</evidence>
<sequence>MDLVEAVTKLGFPSALAVFFVWWTTFQLSKRVDTLCEQINQNTKAVITLATVFAKDRSIDLQEVKKFMGGD</sequence>
<dbReference type="RefSeq" id="WP_116554809.1">
    <property type="nucleotide sequence ID" value="NZ_QCZG01000019.1"/>
</dbReference>
<dbReference type="AlphaFoldDB" id="A0A2U1K0Q7"/>
<keyword evidence="1" id="KW-0472">Membrane</keyword>
<comment type="caution">
    <text evidence="2">The sequence shown here is derived from an EMBL/GenBank/DDBJ whole genome shotgun (WGS) entry which is preliminary data.</text>
</comment>